<dbReference type="GO" id="GO:0071555">
    <property type="term" value="P:cell wall organization"/>
    <property type="evidence" value="ECO:0007669"/>
    <property type="project" value="UniProtKB-KW"/>
</dbReference>
<evidence type="ECO:0000256" key="3">
    <source>
        <dbReference type="ARBA" id="ARBA00004496"/>
    </source>
</evidence>
<dbReference type="GO" id="GO:0009252">
    <property type="term" value="P:peptidoglycan biosynthetic process"/>
    <property type="evidence" value="ECO:0007669"/>
    <property type="project" value="UniProtKB-UniRule"/>
</dbReference>
<dbReference type="Pfam" id="PF02873">
    <property type="entry name" value="MurB_C"/>
    <property type="match status" value="1"/>
</dbReference>
<dbReference type="GO" id="GO:0005829">
    <property type="term" value="C:cytosol"/>
    <property type="evidence" value="ECO:0007669"/>
    <property type="project" value="TreeGrafter"/>
</dbReference>
<dbReference type="AlphaFoldDB" id="A0A0G1YV06"/>
<accession>A0A0G1YV06</accession>
<comment type="catalytic activity">
    <reaction evidence="15 16">
        <text>UDP-N-acetyl-alpha-D-muramate + NADP(+) = UDP-N-acetyl-3-O-(1-carboxyvinyl)-alpha-D-glucosamine + NADPH + H(+)</text>
        <dbReference type="Rhea" id="RHEA:12248"/>
        <dbReference type="ChEBI" id="CHEBI:15378"/>
        <dbReference type="ChEBI" id="CHEBI:57783"/>
        <dbReference type="ChEBI" id="CHEBI:58349"/>
        <dbReference type="ChEBI" id="CHEBI:68483"/>
        <dbReference type="ChEBI" id="CHEBI:70757"/>
        <dbReference type="EC" id="1.3.1.98"/>
    </reaction>
</comment>
<keyword evidence="12 16" id="KW-0560">Oxidoreductase</keyword>
<keyword evidence="6 16" id="KW-0132">Cell division</keyword>
<comment type="subcellular location">
    <subcellularLocation>
        <location evidence="3 16">Cytoplasm</location>
    </subcellularLocation>
</comment>
<keyword evidence="9 16" id="KW-0521">NADP</keyword>
<evidence type="ECO:0000256" key="12">
    <source>
        <dbReference type="ARBA" id="ARBA00023002"/>
    </source>
</evidence>
<dbReference type="InterPro" id="IPR016169">
    <property type="entry name" value="FAD-bd_PCMH_sub2"/>
</dbReference>
<dbReference type="InterPro" id="IPR036318">
    <property type="entry name" value="FAD-bd_PCMH-like_sf"/>
</dbReference>
<dbReference type="PANTHER" id="PTHR21071">
    <property type="entry name" value="UDP-N-ACETYLENOLPYRUVOYLGLUCOSAMINE REDUCTASE"/>
    <property type="match status" value="1"/>
</dbReference>
<sequence length="305" mass="33550">MKIQENVPLGSHTTFEIGWKARYYATVRTEDVIREAVAWARERKTRFVVLAGGSNVLLPDEGLDALVVCVESDDVSFLGNALEAEAGCNLAQLIHHASERGLGGWEKLAGIPGTLGGAVRGNAGAFGPEIKDFVVKVRALDTETGKTREFTNAACEFSYRQSFFKRHPEWIITRVLLELEPADPAESAKLIERTIAEREKRHIQNVRAAGSYFVNPVAPKDIRNMFEKEKGVKSREGRVPAGWLIEKVGLKGARVGGAVASEQHPNYLKNDGNATAEDVRTLAKMIQNAVRKQFGIELEEEAAVL</sequence>
<dbReference type="InterPro" id="IPR016166">
    <property type="entry name" value="FAD-bd_PCMH"/>
</dbReference>
<organism evidence="18 19">
    <name type="scientific">Candidatus Kaiserbacteria bacterium GW2011_GWA2_58_9</name>
    <dbReference type="NCBI Taxonomy" id="1618672"/>
    <lineage>
        <taxon>Bacteria</taxon>
        <taxon>Candidatus Kaiseribacteriota</taxon>
    </lineage>
</organism>
<dbReference type="GO" id="GO:0051301">
    <property type="term" value="P:cell division"/>
    <property type="evidence" value="ECO:0007669"/>
    <property type="project" value="UniProtKB-KW"/>
</dbReference>
<dbReference type="SUPFAM" id="SSF56176">
    <property type="entry name" value="FAD-binding/transporter-associated domain-like"/>
    <property type="match status" value="1"/>
</dbReference>
<dbReference type="PATRIC" id="fig|1618672.3.peg.324"/>
<evidence type="ECO:0000256" key="7">
    <source>
        <dbReference type="ARBA" id="ARBA00022630"/>
    </source>
</evidence>
<dbReference type="Gene3D" id="3.30.465.10">
    <property type="match status" value="1"/>
</dbReference>
<keyword evidence="8 16" id="KW-0274">FAD</keyword>
<comment type="similarity">
    <text evidence="16">Belongs to the MurB family.</text>
</comment>
<dbReference type="NCBIfam" id="TIGR00179">
    <property type="entry name" value="murB"/>
    <property type="match status" value="1"/>
</dbReference>
<evidence type="ECO:0000256" key="4">
    <source>
        <dbReference type="ARBA" id="ARBA00004752"/>
    </source>
</evidence>
<evidence type="ECO:0000259" key="17">
    <source>
        <dbReference type="PROSITE" id="PS51387"/>
    </source>
</evidence>
<gene>
    <name evidence="16" type="primary">murB</name>
    <name evidence="18" type="ORF">UY98_C0016G0015</name>
</gene>
<evidence type="ECO:0000256" key="1">
    <source>
        <dbReference type="ARBA" id="ARBA00001974"/>
    </source>
</evidence>
<dbReference type="PANTHER" id="PTHR21071:SF4">
    <property type="entry name" value="UDP-N-ACETYLENOLPYRUVOYLGLUCOSAMINE REDUCTASE"/>
    <property type="match status" value="1"/>
</dbReference>
<dbReference type="Gene3D" id="3.90.78.10">
    <property type="entry name" value="UDP-N-acetylenolpyruvoylglucosamine reductase, C-terminal domain"/>
    <property type="match status" value="1"/>
</dbReference>
<dbReference type="InterPro" id="IPR036635">
    <property type="entry name" value="MurB_C_sf"/>
</dbReference>
<name>A0A0G1YV06_9BACT</name>
<dbReference type="GO" id="GO:0008360">
    <property type="term" value="P:regulation of cell shape"/>
    <property type="evidence" value="ECO:0007669"/>
    <property type="project" value="UniProtKB-KW"/>
</dbReference>
<dbReference type="PROSITE" id="PS51387">
    <property type="entry name" value="FAD_PCMH"/>
    <property type="match status" value="1"/>
</dbReference>
<dbReference type="HAMAP" id="MF_00037">
    <property type="entry name" value="MurB"/>
    <property type="match status" value="1"/>
</dbReference>
<evidence type="ECO:0000256" key="9">
    <source>
        <dbReference type="ARBA" id="ARBA00022857"/>
    </source>
</evidence>
<evidence type="ECO:0000256" key="13">
    <source>
        <dbReference type="ARBA" id="ARBA00023306"/>
    </source>
</evidence>
<evidence type="ECO:0000313" key="19">
    <source>
        <dbReference type="Proteomes" id="UP000034789"/>
    </source>
</evidence>
<evidence type="ECO:0000256" key="15">
    <source>
        <dbReference type="ARBA" id="ARBA00048914"/>
    </source>
</evidence>
<evidence type="ECO:0000256" key="5">
    <source>
        <dbReference type="ARBA" id="ARBA00022490"/>
    </source>
</evidence>
<dbReference type="Pfam" id="PF01565">
    <property type="entry name" value="FAD_binding_4"/>
    <property type="match status" value="1"/>
</dbReference>
<keyword evidence="13 16" id="KW-0131">Cell cycle</keyword>
<reference evidence="18 19" key="1">
    <citation type="journal article" date="2015" name="Nature">
        <title>rRNA introns, odd ribosomes, and small enigmatic genomes across a large radiation of phyla.</title>
        <authorList>
            <person name="Brown C.T."/>
            <person name="Hug L.A."/>
            <person name="Thomas B.C."/>
            <person name="Sharon I."/>
            <person name="Castelle C.J."/>
            <person name="Singh A."/>
            <person name="Wilkins M.J."/>
            <person name="Williams K.H."/>
            <person name="Banfield J.F."/>
        </authorList>
    </citation>
    <scope>NUCLEOTIDE SEQUENCE [LARGE SCALE GENOMIC DNA]</scope>
</reference>
<evidence type="ECO:0000256" key="14">
    <source>
        <dbReference type="ARBA" id="ARBA00023316"/>
    </source>
</evidence>
<dbReference type="GO" id="GO:0008762">
    <property type="term" value="F:UDP-N-acetylmuramate dehydrogenase activity"/>
    <property type="evidence" value="ECO:0007669"/>
    <property type="project" value="UniProtKB-UniRule"/>
</dbReference>
<feature type="active site" evidence="16">
    <location>
        <position position="160"/>
    </location>
</feature>
<feature type="active site" evidence="16">
    <location>
        <position position="301"/>
    </location>
</feature>
<dbReference type="InterPro" id="IPR003170">
    <property type="entry name" value="MurB"/>
</dbReference>
<evidence type="ECO:0000256" key="2">
    <source>
        <dbReference type="ARBA" id="ARBA00003921"/>
    </source>
</evidence>
<dbReference type="InterPro" id="IPR006094">
    <property type="entry name" value="Oxid_FAD_bind_N"/>
</dbReference>
<keyword evidence="11 16" id="KW-0573">Peptidoglycan synthesis</keyword>
<dbReference type="Proteomes" id="UP000034789">
    <property type="component" value="Unassembled WGS sequence"/>
</dbReference>
<keyword evidence="10 16" id="KW-0133">Cell shape</keyword>
<proteinExistence type="inferred from homology"/>
<comment type="function">
    <text evidence="2 16">Cell wall formation.</text>
</comment>
<feature type="active site" description="Proton donor" evidence="16">
    <location>
        <position position="211"/>
    </location>
</feature>
<comment type="caution">
    <text evidence="18">The sequence shown here is derived from an EMBL/GenBank/DDBJ whole genome shotgun (WGS) entry which is preliminary data.</text>
</comment>
<dbReference type="EMBL" id="LCSD01000016">
    <property type="protein sequence ID" value="KKW47283.1"/>
    <property type="molecule type" value="Genomic_DNA"/>
</dbReference>
<dbReference type="InterPro" id="IPR016167">
    <property type="entry name" value="FAD-bd_PCMH_sub1"/>
</dbReference>
<comment type="pathway">
    <text evidence="4 16">Cell wall biogenesis; peptidoglycan biosynthesis.</text>
</comment>
<evidence type="ECO:0000313" key="18">
    <source>
        <dbReference type="EMBL" id="KKW47283.1"/>
    </source>
</evidence>
<keyword evidence="14 16" id="KW-0961">Cell wall biogenesis/degradation</keyword>
<protein>
    <recommendedName>
        <fullName evidence="16">UDP-N-acetylenolpyruvoylglucosamine reductase</fullName>
        <ecNumber evidence="16">1.3.1.98</ecNumber>
    </recommendedName>
    <alternativeName>
        <fullName evidence="16">UDP-N-acetylmuramate dehydrogenase</fullName>
    </alternativeName>
</protein>
<evidence type="ECO:0000256" key="10">
    <source>
        <dbReference type="ARBA" id="ARBA00022960"/>
    </source>
</evidence>
<keyword evidence="7 16" id="KW-0285">Flavoprotein</keyword>
<comment type="cofactor">
    <cofactor evidence="1 16">
        <name>FAD</name>
        <dbReference type="ChEBI" id="CHEBI:57692"/>
    </cofactor>
</comment>
<dbReference type="GO" id="GO:0071949">
    <property type="term" value="F:FAD binding"/>
    <property type="evidence" value="ECO:0007669"/>
    <property type="project" value="InterPro"/>
</dbReference>
<dbReference type="SUPFAM" id="SSF56194">
    <property type="entry name" value="Uridine diphospho-N-Acetylenolpyruvylglucosamine reductase, MurB, C-terminal domain"/>
    <property type="match status" value="1"/>
</dbReference>
<evidence type="ECO:0000256" key="11">
    <source>
        <dbReference type="ARBA" id="ARBA00022984"/>
    </source>
</evidence>
<evidence type="ECO:0000256" key="8">
    <source>
        <dbReference type="ARBA" id="ARBA00022827"/>
    </source>
</evidence>
<dbReference type="Gene3D" id="3.30.43.10">
    <property type="entry name" value="Uridine Diphospho-n-acetylenolpyruvylglucosamine Reductase, domain 2"/>
    <property type="match status" value="1"/>
</dbReference>
<dbReference type="UniPathway" id="UPA00219"/>
<evidence type="ECO:0000256" key="6">
    <source>
        <dbReference type="ARBA" id="ARBA00022618"/>
    </source>
</evidence>
<evidence type="ECO:0000256" key="16">
    <source>
        <dbReference type="HAMAP-Rule" id="MF_00037"/>
    </source>
</evidence>
<feature type="domain" description="FAD-binding PCMH-type" evidence="17">
    <location>
        <begin position="16"/>
        <end position="182"/>
    </location>
</feature>
<dbReference type="EC" id="1.3.1.98" evidence="16"/>
<dbReference type="InterPro" id="IPR011601">
    <property type="entry name" value="MurB_C"/>
</dbReference>
<keyword evidence="5 16" id="KW-0963">Cytoplasm</keyword>